<keyword evidence="2 3" id="KW-0802">TPR repeat</keyword>
<sequence>MTDIALQKLEKSLEILSETHRYDLIIDTALKILSLDPQNLYATYELLRAYNNTHQYEKLIESTTRALSIWPNNDILYEFVYLYYLSKGGLEYLKARDAMLKAVELNPNNAAWHRNLAEIYLINREPEKAEKYLTNAVKLKPLNAEYRSRLALSQIRLHKVKESLEKISKCLRDDPDDQYVLDNAGMVYILAGEIDKAEELFRDALRRFPTYNYFQSHLDWVLREKADKEARLTKGLKYTPLYIRQKDRKRFFDEESS</sequence>
<dbReference type="SMART" id="SM00028">
    <property type="entry name" value="TPR"/>
    <property type="match status" value="4"/>
</dbReference>
<evidence type="ECO:0000313" key="4">
    <source>
        <dbReference type="EMBL" id="OGC51739.1"/>
    </source>
</evidence>
<dbReference type="InterPro" id="IPR051012">
    <property type="entry name" value="CellSynth/LPSAsmb/PSIAsmb"/>
</dbReference>
<reference evidence="4 5" key="1">
    <citation type="journal article" date="2016" name="Nat. Commun.">
        <title>Thousands of microbial genomes shed light on interconnected biogeochemical processes in an aquifer system.</title>
        <authorList>
            <person name="Anantharaman K."/>
            <person name="Brown C.T."/>
            <person name="Hug L.A."/>
            <person name="Sharon I."/>
            <person name="Castelle C.J."/>
            <person name="Probst A.J."/>
            <person name="Thomas B.C."/>
            <person name="Singh A."/>
            <person name="Wilkins M.J."/>
            <person name="Karaoz U."/>
            <person name="Brodie E.L."/>
            <person name="Williams K.H."/>
            <person name="Hubbard S.S."/>
            <person name="Banfield J.F."/>
        </authorList>
    </citation>
    <scope>NUCLEOTIDE SEQUENCE [LARGE SCALE GENOMIC DNA]</scope>
</reference>
<dbReference type="Proteomes" id="UP000177371">
    <property type="component" value="Unassembled WGS sequence"/>
</dbReference>
<dbReference type="InterPro" id="IPR011990">
    <property type="entry name" value="TPR-like_helical_dom_sf"/>
</dbReference>
<dbReference type="PROSITE" id="PS50005">
    <property type="entry name" value="TPR"/>
    <property type="match status" value="2"/>
</dbReference>
<name>A0A1F4V3L4_UNCKA</name>
<comment type="caution">
    <text evidence="4">The sequence shown here is derived from an EMBL/GenBank/DDBJ whole genome shotgun (WGS) entry which is preliminary data.</text>
</comment>
<gene>
    <name evidence="4" type="ORF">A2W32_02825</name>
</gene>
<feature type="repeat" description="TPR" evidence="3">
    <location>
        <begin position="110"/>
        <end position="143"/>
    </location>
</feature>
<dbReference type="EMBL" id="MEUT01000013">
    <property type="protein sequence ID" value="OGC51739.1"/>
    <property type="molecule type" value="Genomic_DNA"/>
</dbReference>
<protein>
    <submittedName>
        <fullName evidence="4">Uncharacterized protein</fullName>
    </submittedName>
</protein>
<evidence type="ECO:0000256" key="1">
    <source>
        <dbReference type="ARBA" id="ARBA00022737"/>
    </source>
</evidence>
<accession>A0A1F4V3L4</accession>
<organism evidence="4 5">
    <name type="scientific">candidate division WWE3 bacterium RBG_16_37_10</name>
    <dbReference type="NCBI Taxonomy" id="1802610"/>
    <lineage>
        <taxon>Bacteria</taxon>
        <taxon>Katanobacteria</taxon>
    </lineage>
</organism>
<proteinExistence type="predicted"/>
<dbReference type="Gene3D" id="1.25.40.10">
    <property type="entry name" value="Tetratricopeptide repeat domain"/>
    <property type="match status" value="3"/>
</dbReference>
<dbReference type="PANTHER" id="PTHR45586:SF1">
    <property type="entry name" value="LIPOPOLYSACCHARIDE ASSEMBLY PROTEIN B"/>
    <property type="match status" value="1"/>
</dbReference>
<dbReference type="Pfam" id="PF13432">
    <property type="entry name" value="TPR_16"/>
    <property type="match status" value="1"/>
</dbReference>
<dbReference type="Pfam" id="PF13431">
    <property type="entry name" value="TPR_17"/>
    <property type="match status" value="1"/>
</dbReference>
<evidence type="ECO:0000256" key="2">
    <source>
        <dbReference type="ARBA" id="ARBA00022803"/>
    </source>
</evidence>
<evidence type="ECO:0000313" key="5">
    <source>
        <dbReference type="Proteomes" id="UP000177371"/>
    </source>
</evidence>
<dbReference type="PANTHER" id="PTHR45586">
    <property type="entry name" value="TPR REPEAT-CONTAINING PROTEIN PA4667"/>
    <property type="match status" value="1"/>
</dbReference>
<keyword evidence="1" id="KW-0677">Repeat</keyword>
<feature type="repeat" description="TPR" evidence="3">
    <location>
        <begin position="178"/>
        <end position="211"/>
    </location>
</feature>
<dbReference type="STRING" id="1802610.A2W32_02825"/>
<dbReference type="InterPro" id="IPR019734">
    <property type="entry name" value="TPR_rpt"/>
</dbReference>
<evidence type="ECO:0000256" key="3">
    <source>
        <dbReference type="PROSITE-ProRule" id="PRU00339"/>
    </source>
</evidence>
<dbReference type="SUPFAM" id="SSF48452">
    <property type="entry name" value="TPR-like"/>
    <property type="match status" value="2"/>
</dbReference>
<dbReference type="AlphaFoldDB" id="A0A1F4V3L4"/>